<keyword evidence="2" id="KW-1185">Reference proteome</keyword>
<comment type="caution">
    <text evidence="1">The sequence shown here is derived from an EMBL/GenBank/DDBJ whole genome shotgun (WGS) entry which is preliminary data.</text>
</comment>
<reference evidence="1 2" key="1">
    <citation type="journal article" date="2021" name="Elife">
        <title>Chloroplast acquisition without the gene transfer in kleptoplastic sea slugs, Plakobranchus ocellatus.</title>
        <authorList>
            <person name="Maeda T."/>
            <person name="Takahashi S."/>
            <person name="Yoshida T."/>
            <person name="Shimamura S."/>
            <person name="Takaki Y."/>
            <person name="Nagai Y."/>
            <person name="Toyoda A."/>
            <person name="Suzuki Y."/>
            <person name="Arimoto A."/>
            <person name="Ishii H."/>
            <person name="Satoh N."/>
            <person name="Nishiyama T."/>
            <person name="Hasebe M."/>
            <person name="Maruyama T."/>
            <person name="Minagawa J."/>
            <person name="Obokata J."/>
            <person name="Shigenobu S."/>
        </authorList>
    </citation>
    <scope>NUCLEOTIDE SEQUENCE [LARGE SCALE GENOMIC DNA]</scope>
</reference>
<proteinExistence type="predicted"/>
<evidence type="ECO:0000313" key="2">
    <source>
        <dbReference type="Proteomes" id="UP000735302"/>
    </source>
</evidence>
<dbReference type="Proteomes" id="UP000735302">
    <property type="component" value="Unassembled WGS sequence"/>
</dbReference>
<dbReference type="EMBL" id="BLXT01006360">
    <property type="protein sequence ID" value="GFO31213.1"/>
    <property type="molecule type" value="Genomic_DNA"/>
</dbReference>
<evidence type="ECO:0000313" key="1">
    <source>
        <dbReference type="EMBL" id="GFO31213.1"/>
    </source>
</evidence>
<sequence length="72" mass="8121">MGEAADMDKLFDDVYEFMDTIGNIMYLFASVGPRDSVASRMTLFTLLRSFLIIKKSLSGTEFSDLENARKVT</sequence>
<protein>
    <submittedName>
        <fullName evidence="1">Uncharacterized protein</fullName>
    </submittedName>
</protein>
<dbReference type="AlphaFoldDB" id="A0AAV4CJF4"/>
<organism evidence="1 2">
    <name type="scientific">Plakobranchus ocellatus</name>
    <dbReference type="NCBI Taxonomy" id="259542"/>
    <lineage>
        <taxon>Eukaryota</taxon>
        <taxon>Metazoa</taxon>
        <taxon>Spiralia</taxon>
        <taxon>Lophotrochozoa</taxon>
        <taxon>Mollusca</taxon>
        <taxon>Gastropoda</taxon>
        <taxon>Heterobranchia</taxon>
        <taxon>Euthyneura</taxon>
        <taxon>Panpulmonata</taxon>
        <taxon>Sacoglossa</taxon>
        <taxon>Placobranchoidea</taxon>
        <taxon>Plakobranchidae</taxon>
        <taxon>Plakobranchus</taxon>
    </lineage>
</organism>
<gene>
    <name evidence="1" type="ORF">PoB_005771800</name>
</gene>
<name>A0AAV4CJF4_9GAST</name>
<accession>A0AAV4CJF4</accession>